<organism evidence="1 2">
    <name type="scientific">Cryphonectria parasitica sclerotimonavirus 1</name>
    <dbReference type="NCBI Taxonomy" id="2755404"/>
    <lineage>
        <taxon>Viruses</taxon>
        <taxon>Riboviria</taxon>
        <taxon>Orthornavirae</taxon>
        <taxon>Negarnaviricota</taxon>
        <taxon>Haploviricotina</taxon>
        <taxon>Monjiviricetes</taxon>
        <taxon>Mononegavirales</taxon>
        <taxon>Mymonaviridae</taxon>
        <taxon>Sclerotimonavirus</taxon>
        <taxon>Sclerotimonavirus cryphonectriae</taxon>
    </lineage>
</organism>
<proteinExistence type="predicted"/>
<protein>
    <submittedName>
        <fullName evidence="1">Uncharacterized protein</fullName>
    </submittedName>
</protein>
<reference evidence="1" key="1">
    <citation type="submission" date="2020-04" db="EMBL/GenBank/DDBJ databases">
        <title>Virome characterization of Cryphonectria parasitica isolates from Azerbaijan unveiled a new mymonavirus and a putative new RNA virus with a GDD motif unrelated to existing viral sequences.</title>
        <authorList>
            <person name="Forgia M."/>
            <person name="Isgenderli E."/>
            <person name="Aghayeva D."/>
            <person name="Turina M."/>
        </authorList>
    </citation>
    <scope>NUCLEOTIDE SEQUENCE</scope>
    <source>
        <strain evidence="1">ACP28</strain>
    </source>
</reference>
<name>A0AAE7IGC0_9MONO</name>
<dbReference type="EMBL" id="MT354565">
    <property type="protein sequence ID" value="QMP84019.1"/>
    <property type="molecule type" value="Genomic_RNA"/>
</dbReference>
<dbReference type="GeneID" id="80539336"/>
<dbReference type="RefSeq" id="YP_010800698.1">
    <property type="nucleotide sequence ID" value="NC_076897.1"/>
</dbReference>
<dbReference type="KEGG" id="vg:80539336"/>
<evidence type="ECO:0000313" key="1">
    <source>
        <dbReference type="EMBL" id="QMP84019.1"/>
    </source>
</evidence>
<dbReference type="Proteomes" id="UP000831686">
    <property type="component" value="Segment"/>
</dbReference>
<sequence length="42" mass="4843">MYPIEQFHAYVEAIELYLSILTRVLSLCKKGIEIRGNDDKGD</sequence>
<keyword evidence="2" id="KW-1185">Reference proteome</keyword>
<accession>A0AAE7IGC0</accession>
<evidence type="ECO:0000313" key="2">
    <source>
        <dbReference type="Proteomes" id="UP000831686"/>
    </source>
</evidence>